<gene>
    <name evidence="10" type="ORF">L196_05126</name>
</gene>
<protein>
    <submittedName>
        <fullName evidence="10">Acyl-CoA dehydrogenase domain-containing protein</fullName>
    </submittedName>
</protein>
<evidence type="ECO:0000259" key="7">
    <source>
        <dbReference type="Pfam" id="PF00441"/>
    </source>
</evidence>
<dbReference type="PROSITE" id="PS00073">
    <property type="entry name" value="ACYL_COA_DH_2"/>
    <property type="match status" value="1"/>
</dbReference>
<evidence type="ECO:0000256" key="3">
    <source>
        <dbReference type="ARBA" id="ARBA00022630"/>
    </source>
</evidence>
<dbReference type="SUPFAM" id="SSF56645">
    <property type="entry name" value="Acyl-CoA dehydrogenase NM domain-like"/>
    <property type="match status" value="1"/>
</dbReference>
<evidence type="ECO:0000313" key="11">
    <source>
        <dbReference type="Proteomes" id="UP000015462"/>
    </source>
</evidence>
<evidence type="ECO:0000259" key="9">
    <source>
        <dbReference type="Pfam" id="PF02771"/>
    </source>
</evidence>
<dbReference type="InterPro" id="IPR036250">
    <property type="entry name" value="AcylCo_DH-like_C"/>
</dbReference>
<organism evidence="10 11">
    <name type="scientific">Cycloclasticus pugetii</name>
    <dbReference type="NCBI Taxonomy" id="34068"/>
    <lineage>
        <taxon>Bacteria</taxon>
        <taxon>Pseudomonadati</taxon>
        <taxon>Pseudomonadota</taxon>
        <taxon>Gammaproteobacteria</taxon>
        <taxon>Thiotrichales</taxon>
        <taxon>Piscirickettsiaceae</taxon>
        <taxon>Cycloclasticus</taxon>
    </lineage>
</organism>
<dbReference type="SUPFAM" id="SSF47203">
    <property type="entry name" value="Acyl-CoA dehydrogenase C-terminal domain-like"/>
    <property type="match status" value="1"/>
</dbReference>
<dbReference type="PANTHER" id="PTHR48083">
    <property type="entry name" value="MEDIUM-CHAIN SPECIFIC ACYL-COA DEHYDROGENASE, MITOCHONDRIAL-RELATED"/>
    <property type="match status" value="1"/>
</dbReference>
<reference evidence="10 11" key="1">
    <citation type="journal article" date="2013" name="Genome Announc.">
        <title>Genome Sequence of the Pyrene- and Fluoranthene-Degrading Bacterium Cycloclasticus sp. Strain PY97M.</title>
        <authorList>
            <person name="Cui Z."/>
            <person name="Xu G."/>
            <person name="Li Q."/>
            <person name="Gao W."/>
            <person name="Zheng L."/>
        </authorList>
    </citation>
    <scope>NUCLEOTIDE SEQUENCE [LARGE SCALE GENOMIC DNA]</scope>
    <source>
        <strain evidence="10 11">PY97M</strain>
    </source>
</reference>
<keyword evidence="5 6" id="KW-0560">Oxidoreductase</keyword>
<comment type="similarity">
    <text evidence="2 6">Belongs to the acyl-CoA dehydrogenase family.</text>
</comment>
<comment type="cofactor">
    <cofactor evidence="1 6">
        <name>FAD</name>
        <dbReference type="ChEBI" id="CHEBI:57692"/>
    </cofactor>
</comment>
<keyword evidence="3 6" id="KW-0285">Flavoprotein</keyword>
<dbReference type="InterPro" id="IPR006089">
    <property type="entry name" value="Acyl-CoA_DH_CS"/>
</dbReference>
<evidence type="ECO:0000313" key="10">
    <source>
        <dbReference type="EMBL" id="EPD13407.1"/>
    </source>
</evidence>
<evidence type="ECO:0000256" key="1">
    <source>
        <dbReference type="ARBA" id="ARBA00001974"/>
    </source>
</evidence>
<dbReference type="InterPro" id="IPR050741">
    <property type="entry name" value="Acyl-CoA_dehydrogenase"/>
</dbReference>
<evidence type="ECO:0000256" key="4">
    <source>
        <dbReference type="ARBA" id="ARBA00022827"/>
    </source>
</evidence>
<evidence type="ECO:0000256" key="6">
    <source>
        <dbReference type="RuleBase" id="RU362125"/>
    </source>
</evidence>
<feature type="domain" description="Acyl-CoA dehydrogenase/oxidase C-terminal" evidence="7">
    <location>
        <begin position="230"/>
        <end position="378"/>
    </location>
</feature>
<dbReference type="InterPro" id="IPR046373">
    <property type="entry name" value="Acyl-CoA_Oxase/DH_mid-dom_sf"/>
</dbReference>
<dbReference type="PANTHER" id="PTHR48083:SF6">
    <property type="entry name" value="ACYL-COA DEHYDROGENASE 6"/>
    <property type="match status" value="1"/>
</dbReference>
<comment type="caution">
    <text evidence="10">The sequence shown here is derived from an EMBL/GenBank/DDBJ whole genome shotgun (WGS) entry which is preliminary data.</text>
</comment>
<keyword evidence="11" id="KW-1185">Reference proteome</keyword>
<dbReference type="Pfam" id="PF00441">
    <property type="entry name" value="Acyl-CoA_dh_1"/>
    <property type="match status" value="1"/>
</dbReference>
<dbReference type="RefSeq" id="WP_015006029.1">
    <property type="nucleotide sequence ID" value="NZ_JARGOU010000030.1"/>
</dbReference>
<evidence type="ECO:0000256" key="2">
    <source>
        <dbReference type="ARBA" id="ARBA00009347"/>
    </source>
</evidence>
<dbReference type="FunFam" id="2.40.110.10:FF:000002">
    <property type="entry name" value="Acyl-CoA dehydrogenase fadE12"/>
    <property type="match status" value="1"/>
</dbReference>
<dbReference type="Pfam" id="PF02771">
    <property type="entry name" value="Acyl-CoA_dh_N"/>
    <property type="match status" value="1"/>
</dbReference>
<dbReference type="Gene3D" id="1.20.140.10">
    <property type="entry name" value="Butyryl-CoA Dehydrogenase, subunit A, domain 3"/>
    <property type="match status" value="1"/>
</dbReference>
<feature type="domain" description="Acyl-CoA oxidase/dehydrogenase middle" evidence="8">
    <location>
        <begin position="122"/>
        <end position="218"/>
    </location>
</feature>
<dbReference type="InterPro" id="IPR009100">
    <property type="entry name" value="AcylCoA_DH/oxidase_NM_dom_sf"/>
</dbReference>
<dbReference type="GO" id="GO:0003995">
    <property type="term" value="F:acyl-CoA dehydrogenase activity"/>
    <property type="evidence" value="ECO:0007669"/>
    <property type="project" value="InterPro"/>
</dbReference>
<dbReference type="InterPro" id="IPR006091">
    <property type="entry name" value="Acyl-CoA_Oxase/DH_mid-dom"/>
</dbReference>
<accession>A0AB33Z2M5</accession>
<dbReference type="Pfam" id="PF02770">
    <property type="entry name" value="Acyl-CoA_dh_M"/>
    <property type="match status" value="1"/>
</dbReference>
<dbReference type="PROSITE" id="PS00072">
    <property type="entry name" value="ACYL_COA_DH_1"/>
    <property type="match status" value="1"/>
</dbReference>
<dbReference type="GO" id="GO:0005737">
    <property type="term" value="C:cytoplasm"/>
    <property type="evidence" value="ECO:0007669"/>
    <property type="project" value="TreeGrafter"/>
</dbReference>
<dbReference type="InterPro" id="IPR013786">
    <property type="entry name" value="AcylCoA_DH/ox_N"/>
</dbReference>
<name>A0AB33Z2M5_9GAMM</name>
<dbReference type="InterPro" id="IPR037069">
    <property type="entry name" value="AcylCoA_DH/ox_N_sf"/>
</dbReference>
<evidence type="ECO:0000259" key="8">
    <source>
        <dbReference type="Pfam" id="PF02770"/>
    </source>
</evidence>
<dbReference type="EMBL" id="ASHL01000003">
    <property type="protein sequence ID" value="EPD13407.1"/>
    <property type="molecule type" value="Genomic_DNA"/>
</dbReference>
<dbReference type="Gene3D" id="1.10.540.10">
    <property type="entry name" value="Acyl-CoA dehydrogenase/oxidase, N-terminal domain"/>
    <property type="match status" value="1"/>
</dbReference>
<dbReference type="Gene3D" id="2.40.110.10">
    <property type="entry name" value="Butyryl-CoA Dehydrogenase, subunit A, domain 2"/>
    <property type="match status" value="1"/>
</dbReference>
<proteinExistence type="inferred from homology"/>
<sequence length="386" mass="42727">MLFNHEHAMLRDSVSTFVERQIAPFVDEWEEAGIFPAHELFKKMGDAGLLGINKAEKWGGLGLDYSYSLVFAEEIGRINCSGISTAIGVQTDMSTPALANYGSDELRRNFLVPAIKGESVGCIGVSEEGAGSDVASIKTQARRIGNEYVINGSKMWITTSTQADWVCLLCNTGGDKGPHKNKSLIIVPLDAKGVTRGKRLKKLGAHSSDTAPLFFDDVRVPVTNRIGEEGRGFIYQMKQFQEERFFAMSKYLSQVQDAVDITIEYTKQRKAFGKPLIANQDIYFKLAEMQTDIQAVRALIYHACEKYINGEDVDMLTSMAKFKVGQLGQTIPSACLQYWGGQGFMWDNLISRIFRDTRLCSIGGGANEVMLEIVSKRMGIHPSSLS</sequence>
<dbReference type="GO" id="GO:0033539">
    <property type="term" value="P:fatty acid beta-oxidation using acyl-CoA dehydrogenase"/>
    <property type="evidence" value="ECO:0007669"/>
    <property type="project" value="TreeGrafter"/>
</dbReference>
<dbReference type="InterPro" id="IPR009075">
    <property type="entry name" value="AcylCo_DH/oxidase_C"/>
</dbReference>
<feature type="domain" description="Acyl-CoA dehydrogenase/oxidase N-terminal" evidence="9">
    <location>
        <begin position="5"/>
        <end position="118"/>
    </location>
</feature>
<keyword evidence="4 6" id="KW-0274">FAD</keyword>
<dbReference type="GO" id="GO:0050660">
    <property type="term" value="F:flavin adenine dinucleotide binding"/>
    <property type="evidence" value="ECO:0007669"/>
    <property type="project" value="InterPro"/>
</dbReference>
<evidence type="ECO:0000256" key="5">
    <source>
        <dbReference type="ARBA" id="ARBA00023002"/>
    </source>
</evidence>
<dbReference type="AlphaFoldDB" id="A0AB33Z2M5"/>
<dbReference type="Proteomes" id="UP000015462">
    <property type="component" value="Unassembled WGS sequence"/>
</dbReference>